<organism evidence="1 2">
    <name type="scientific">Fistulina hepatica ATCC 64428</name>
    <dbReference type="NCBI Taxonomy" id="1128425"/>
    <lineage>
        <taxon>Eukaryota</taxon>
        <taxon>Fungi</taxon>
        <taxon>Dikarya</taxon>
        <taxon>Basidiomycota</taxon>
        <taxon>Agaricomycotina</taxon>
        <taxon>Agaricomycetes</taxon>
        <taxon>Agaricomycetidae</taxon>
        <taxon>Agaricales</taxon>
        <taxon>Fistulinaceae</taxon>
        <taxon>Fistulina</taxon>
    </lineage>
</organism>
<dbReference type="AlphaFoldDB" id="A0A0D7AIQ0"/>
<proteinExistence type="predicted"/>
<accession>A0A0D7AIQ0</accession>
<evidence type="ECO:0000313" key="1">
    <source>
        <dbReference type="EMBL" id="KIY51715.1"/>
    </source>
</evidence>
<protein>
    <submittedName>
        <fullName evidence="1">Uncharacterized protein</fullName>
    </submittedName>
</protein>
<gene>
    <name evidence="1" type="ORF">FISHEDRAFT_36493</name>
</gene>
<evidence type="ECO:0000313" key="2">
    <source>
        <dbReference type="Proteomes" id="UP000054144"/>
    </source>
</evidence>
<keyword evidence="2" id="KW-1185">Reference proteome</keyword>
<dbReference type="EMBL" id="KN881648">
    <property type="protein sequence ID" value="KIY51715.1"/>
    <property type="molecule type" value="Genomic_DNA"/>
</dbReference>
<dbReference type="OrthoDB" id="3981028at2759"/>
<dbReference type="Proteomes" id="UP000054144">
    <property type="component" value="Unassembled WGS sequence"/>
</dbReference>
<sequence>MPTATVIPLSPTRTRMKGKQSTTTSATLRTLYHRAARAFLQRDLALAHSLLDSAFKLIFPPGPHDDPLFISHRKKWDILRITLETTVYSASRSQDLPDELQGLPQLSPQSFVSAAYLRSILLFTPSSHRVAGGDAGFLPPNVLTTLVYASLKVVCPDVGRMMIEDWLSKRTSEDDDQEEEGYEKVLELYVLQVLPKLEEWDYAERYLAYETESRWDTRQVHISSELILLANSTFSV</sequence>
<name>A0A0D7AIQ0_9AGAR</name>
<reference evidence="1 2" key="1">
    <citation type="journal article" date="2015" name="Fungal Genet. Biol.">
        <title>Evolution of novel wood decay mechanisms in Agaricales revealed by the genome sequences of Fistulina hepatica and Cylindrobasidium torrendii.</title>
        <authorList>
            <person name="Floudas D."/>
            <person name="Held B.W."/>
            <person name="Riley R."/>
            <person name="Nagy L.G."/>
            <person name="Koehler G."/>
            <person name="Ransdell A.S."/>
            <person name="Younus H."/>
            <person name="Chow J."/>
            <person name="Chiniquy J."/>
            <person name="Lipzen A."/>
            <person name="Tritt A."/>
            <person name="Sun H."/>
            <person name="Haridas S."/>
            <person name="LaButti K."/>
            <person name="Ohm R.A."/>
            <person name="Kues U."/>
            <person name="Blanchette R.A."/>
            <person name="Grigoriev I.V."/>
            <person name="Minto R.E."/>
            <person name="Hibbett D.S."/>
        </authorList>
    </citation>
    <scope>NUCLEOTIDE SEQUENCE [LARGE SCALE GENOMIC DNA]</scope>
    <source>
        <strain evidence="1 2">ATCC 64428</strain>
    </source>
</reference>